<keyword evidence="4 7" id="KW-0808">Transferase</keyword>
<feature type="domain" description="Aminotransferase class I/classII large" evidence="9">
    <location>
        <begin position="56"/>
        <end position="399"/>
    </location>
</feature>
<dbReference type="PANTHER" id="PTHR46383:SF2">
    <property type="entry name" value="AMINOTRANSFERASE"/>
    <property type="match status" value="1"/>
</dbReference>
<comment type="similarity">
    <text evidence="2 7">Belongs to the class-I pyridoxal-phosphate-dependent aminotransferase family.</text>
</comment>
<comment type="catalytic activity">
    <reaction evidence="6">
        <text>L-aspartate + 2-oxoglutarate = oxaloacetate + L-glutamate</text>
        <dbReference type="Rhea" id="RHEA:21824"/>
        <dbReference type="ChEBI" id="CHEBI:16452"/>
        <dbReference type="ChEBI" id="CHEBI:16810"/>
        <dbReference type="ChEBI" id="CHEBI:29985"/>
        <dbReference type="ChEBI" id="CHEBI:29991"/>
        <dbReference type="EC" id="2.6.1.1"/>
    </reaction>
</comment>
<dbReference type="Proteomes" id="UP000677537">
    <property type="component" value="Unassembled WGS sequence"/>
</dbReference>
<evidence type="ECO:0000313" key="11">
    <source>
        <dbReference type="Proteomes" id="UP000677537"/>
    </source>
</evidence>
<dbReference type="PANTHER" id="PTHR46383">
    <property type="entry name" value="ASPARTATE AMINOTRANSFERASE"/>
    <property type="match status" value="1"/>
</dbReference>
<accession>A0A940MVZ0</accession>
<dbReference type="InterPro" id="IPR004838">
    <property type="entry name" value="NHTrfase_class1_PyrdxlP-BS"/>
</dbReference>
<evidence type="ECO:0000313" key="10">
    <source>
        <dbReference type="EMBL" id="MBP0491506.1"/>
    </source>
</evidence>
<evidence type="ECO:0000256" key="4">
    <source>
        <dbReference type="ARBA" id="ARBA00022679"/>
    </source>
</evidence>
<dbReference type="GO" id="GO:0030170">
    <property type="term" value="F:pyridoxal phosphate binding"/>
    <property type="evidence" value="ECO:0007669"/>
    <property type="project" value="InterPro"/>
</dbReference>
<evidence type="ECO:0000259" key="9">
    <source>
        <dbReference type="Pfam" id="PF00155"/>
    </source>
</evidence>
<comment type="caution">
    <text evidence="10">The sequence shown here is derived from an EMBL/GenBank/DDBJ whole genome shotgun (WGS) entry which is preliminary data.</text>
</comment>
<comment type="cofactor">
    <cofactor evidence="1 7">
        <name>pyridoxal 5'-phosphate</name>
        <dbReference type="ChEBI" id="CHEBI:597326"/>
    </cofactor>
</comment>
<evidence type="ECO:0000256" key="2">
    <source>
        <dbReference type="ARBA" id="ARBA00007441"/>
    </source>
</evidence>
<evidence type="ECO:0000256" key="1">
    <source>
        <dbReference type="ARBA" id="ARBA00001933"/>
    </source>
</evidence>
<dbReference type="PRINTS" id="PR00753">
    <property type="entry name" value="ACCSYNTHASE"/>
</dbReference>
<dbReference type="InterPro" id="IPR015424">
    <property type="entry name" value="PyrdxlP-dep_Trfase"/>
</dbReference>
<sequence length="406" mass="43016">MRAASASPPGTTEVPEVQGGFKVGRGASAPPFLVMDVIAAANARAAAIPPGQPGILRMEVGQPGTGAPRGAAEAAARALRDGHPMGYTEAFGLPSLRARIAARYAGHYGAAVPMERIAVTVGASGAFPLAFLAAFDAGDRVAMAAPYYPPYANILTALGMVPLLLPCDASTRFQPTVAMLEALDPRPAGLIVASPCNPAGTMLAPEELRNIACWCHANGVRLISDEIYHGLSYGTEEATAAALSPSAIVVNSFSKYFSMTGWRVGWTVLPEDLVRPVERLAQNMFISAPHVAQVAAEAAFDCIEELEANRATYRRSRDLLLAGLPEAGFDRIAAADGAFYIWADVGHLTNDSPDFCRRMLDEAGIAATPGVDFDPERGTRFLRFSYCGPEADMAEAPARLRRWLRG</sequence>
<evidence type="ECO:0000256" key="6">
    <source>
        <dbReference type="ARBA" id="ARBA00049185"/>
    </source>
</evidence>
<dbReference type="EC" id="2.6.1.-" evidence="7"/>
<dbReference type="GO" id="GO:0004069">
    <property type="term" value="F:L-aspartate:2-oxoglutarate aminotransferase activity"/>
    <property type="evidence" value="ECO:0007669"/>
    <property type="project" value="UniProtKB-EC"/>
</dbReference>
<dbReference type="InterPro" id="IPR015421">
    <property type="entry name" value="PyrdxlP-dep_Trfase_major"/>
</dbReference>
<evidence type="ECO:0000256" key="3">
    <source>
        <dbReference type="ARBA" id="ARBA00022576"/>
    </source>
</evidence>
<proteinExistence type="inferred from homology"/>
<dbReference type="EMBL" id="JAGIZA010000001">
    <property type="protein sequence ID" value="MBP0491506.1"/>
    <property type="molecule type" value="Genomic_DNA"/>
</dbReference>
<feature type="region of interest" description="Disordered" evidence="8">
    <location>
        <begin position="1"/>
        <end position="22"/>
    </location>
</feature>
<gene>
    <name evidence="10" type="ORF">J5Y10_01790</name>
</gene>
<dbReference type="AlphaFoldDB" id="A0A940MVZ0"/>
<keyword evidence="3 7" id="KW-0032">Aminotransferase</keyword>
<dbReference type="SUPFAM" id="SSF53383">
    <property type="entry name" value="PLP-dependent transferases"/>
    <property type="match status" value="1"/>
</dbReference>
<name>A0A940MVZ0_9PROT</name>
<dbReference type="InterPro" id="IPR050596">
    <property type="entry name" value="AspAT/PAT-like"/>
</dbReference>
<keyword evidence="5" id="KW-0663">Pyridoxal phosphate</keyword>
<organism evidence="10 11">
    <name type="scientific">Roseomonas indoligenes</name>
    <dbReference type="NCBI Taxonomy" id="2820811"/>
    <lineage>
        <taxon>Bacteria</taxon>
        <taxon>Pseudomonadati</taxon>
        <taxon>Pseudomonadota</taxon>
        <taxon>Alphaproteobacteria</taxon>
        <taxon>Acetobacterales</taxon>
        <taxon>Roseomonadaceae</taxon>
        <taxon>Roseomonas</taxon>
    </lineage>
</organism>
<keyword evidence="11" id="KW-1185">Reference proteome</keyword>
<evidence type="ECO:0000256" key="8">
    <source>
        <dbReference type="SAM" id="MobiDB-lite"/>
    </source>
</evidence>
<protein>
    <recommendedName>
        <fullName evidence="7">Aminotransferase</fullName>
        <ecNumber evidence="7">2.6.1.-</ecNumber>
    </recommendedName>
</protein>
<evidence type="ECO:0000256" key="5">
    <source>
        <dbReference type="ARBA" id="ARBA00022898"/>
    </source>
</evidence>
<dbReference type="CDD" id="cd00609">
    <property type="entry name" value="AAT_like"/>
    <property type="match status" value="1"/>
</dbReference>
<evidence type="ECO:0000256" key="7">
    <source>
        <dbReference type="RuleBase" id="RU000481"/>
    </source>
</evidence>
<dbReference type="GO" id="GO:0006520">
    <property type="term" value="P:amino acid metabolic process"/>
    <property type="evidence" value="ECO:0007669"/>
    <property type="project" value="InterPro"/>
</dbReference>
<dbReference type="InterPro" id="IPR004839">
    <property type="entry name" value="Aminotransferase_I/II_large"/>
</dbReference>
<dbReference type="PROSITE" id="PS00105">
    <property type="entry name" value="AA_TRANSFER_CLASS_1"/>
    <property type="match status" value="1"/>
</dbReference>
<reference evidence="10" key="1">
    <citation type="submission" date="2021-03" db="EMBL/GenBank/DDBJ databases">
        <authorList>
            <person name="So Y."/>
        </authorList>
    </citation>
    <scope>NUCLEOTIDE SEQUENCE</scope>
    <source>
        <strain evidence="10">SG15</strain>
    </source>
</reference>
<dbReference type="Pfam" id="PF00155">
    <property type="entry name" value="Aminotran_1_2"/>
    <property type="match status" value="1"/>
</dbReference>
<dbReference type="Gene3D" id="3.40.640.10">
    <property type="entry name" value="Type I PLP-dependent aspartate aminotransferase-like (Major domain)"/>
    <property type="match status" value="1"/>
</dbReference>